<dbReference type="InterPro" id="IPR052981">
    <property type="entry name" value="Ingression_C2_domain"/>
</dbReference>
<comment type="caution">
    <text evidence="3">The sequence shown here is derived from an EMBL/GenBank/DDBJ whole genome shotgun (WGS) entry which is preliminary data.</text>
</comment>
<dbReference type="CDD" id="cd08681">
    <property type="entry name" value="C2_fungal_Inn1p-like"/>
    <property type="match status" value="1"/>
</dbReference>
<evidence type="ECO:0000313" key="3">
    <source>
        <dbReference type="EMBL" id="KAK7753957.1"/>
    </source>
</evidence>
<dbReference type="InterPro" id="IPR000008">
    <property type="entry name" value="C2_dom"/>
</dbReference>
<dbReference type="PANTHER" id="PTHR47052">
    <property type="entry name" value="CONSERVED SERINE PROLINE-RICH PROTEIN (AFU_ORTHOLOGUE AFUA_2G01790)"/>
    <property type="match status" value="1"/>
</dbReference>
<name>A0AAN9UVB7_9PEZI</name>
<evidence type="ECO:0000256" key="1">
    <source>
        <dbReference type="SAM" id="MobiDB-lite"/>
    </source>
</evidence>
<dbReference type="PANTHER" id="PTHR47052:SF3">
    <property type="entry name" value="INGRESSION PROTEIN 1"/>
    <property type="match status" value="1"/>
</dbReference>
<feature type="compositionally biased region" description="Basic and acidic residues" evidence="1">
    <location>
        <begin position="269"/>
        <end position="284"/>
    </location>
</feature>
<gene>
    <name evidence="3" type="ORF">SLS62_004056</name>
</gene>
<dbReference type="InterPro" id="IPR035892">
    <property type="entry name" value="C2_domain_sf"/>
</dbReference>
<evidence type="ECO:0000313" key="4">
    <source>
        <dbReference type="Proteomes" id="UP001320420"/>
    </source>
</evidence>
<proteinExistence type="predicted"/>
<dbReference type="Pfam" id="PF00168">
    <property type="entry name" value="C2"/>
    <property type="match status" value="1"/>
</dbReference>
<dbReference type="SMART" id="SM00239">
    <property type="entry name" value="C2"/>
    <property type="match status" value="1"/>
</dbReference>
<organism evidence="3 4">
    <name type="scientific">Diatrype stigma</name>
    <dbReference type="NCBI Taxonomy" id="117547"/>
    <lineage>
        <taxon>Eukaryota</taxon>
        <taxon>Fungi</taxon>
        <taxon>Dikarya</taxon>
        <taxon>Ascomycota</taxon>
        <taxon>Pezizomycotina</taxon>
        <taxon>Sordariomycetes</taxon>
        <taxon>Xylariomycetidae</taxon>
        <taxon>Xylariales</taxon>
        <taxon>Diatrypaceae</taxon>
        <taxon>Diatrype</taxon>
    </lineage>
</organism>
<dbReference type="InterPro" id="IPR037791">
    <property type="entry name" value="C2_fungal_Inn1"/>
</dbReference>
<reference evidence="3 4" key="1">
    <citation type="submission" date="2024-02" db="EMBL/GenBank/DDBJ databases">
        <title>De novo assembly and annotation of 12 fungi associated with fruit tree decline syndrome in Ontario, Canada.</title>
        <authorList>
            <person name="Sulman M."/>
            <person name="Ellouze W."/>
            <person name="Ilyukhin E."/>
        </authorList>
    </citation>
    <scope>NUCLEOTIDE SEQUENCE [LARGE SCALE GENOMIC DNA]</scope>
    <source>
        <strain evidence="3 4">M11/M66-122</strain>
    </source>
</reference>
<dbReference type="SUPFAM" id="SSF49562">
    <property type="entry name" value="C2 domain (Calcium/lipid-binding domain, CaLB)"/>
    <property type="match status" value="1"/>
</dbReference>
<feature type="region of interest" description="Disordered" evidence="1">
    <location>
        <begin position="153"/>
        <end position="426"/>
    </location>
</feature>
<protein>
    <recommendedName>
        <fullName evidence="2">C2 domain-containing protein</fullName>
    </recommendedName>
</protein>
<dbReference type="Gene3D" id="2.60.40.150">
    <property type="entry name" value="C2 domain"/>
    <property type="match status" value="1"/>
</dbReference>
<sequence>MAAKAKPFNPLNGMHTAGIFSDMSIDGPAIGTLVVIVDRAKNLPNRKTIGKQDPYTAARLGKEARKTTTDIRGGQTPKWDQELRFNVHDSPDYYQLKLSVFNDDKRTDLIGETWIDLRDIIVQGGGQSDQWHTLTCKGKYAGEIRIETTYYDIRPKPERPAPKPRHVASSLELKTANVPQKTAVKRRPLPSDPVTGKSPSPAVPHDVQTPPRQKPSGPSPYLQKQSPMQSIEYSTPQPSQRFSRSQSDLHSYTELGGNPYLTPSPRQDYQSDRDDMYSPYDDQHQYYPDSRPQYERKSVSPAPPPESRSDTRRLSGVPFGPDSYDELNPVVAAAKDPDSNSNEYTNSDGKIVTADGREVDPSDHLPMESWAPEPEPKKPTATSTDSRSRPALSGAQPMPPSGRRPLRVTVRPQSTGGAPAPSYSTEVVPFAPASAGRNRLQKKQHRVSALPALMSSGPNPLGPATAHQRNSTPPRALVRASTFDYENYAPPSYGAPRSGLGDAPPIPAKVPMMMSGGMGPTPAHDSRGGDDWALMEEMSRIDIGTGRARRHIAYRS</sequence>
<keyword evidence="4" id="KW-1185">Reference proteome</keyword>
<dbReference type="EMBL" id="JAKJXP020000024">
    <property type="protein sequence ID" value="KAK7753957.1"/>
    <property type="molecule type" value="Genomic_DNA"/>
</dbReference>
<feature type="compositionally biased region" description="Basic and acidic residues" evidence="1">
    <location>
        <begin position="355"/>
        <end position="366"/>
    </location>
</feature>
<dbReference type="PROSITE" id="PS50004">
    <property type="entry name" value="C2"/>
    <property type="match status" value="1"/>
</dbReference>
<evidence type="ECO:0000259" key="2">
    <source>
        <dbReference type="PROSITE" id="PS50004"/>
    </source>
</evidence>
<feature type="compositionally biased region" description="Low complexity" evidence="1">
    <location>
        <begin position="234"/>
        <end position="246"/>
    </location>
</feature>
<dbReference type="AlphaFoldDB" id="A0AAN9UVB7"/>
<feature type="domain" description="C2" evidence="2">
    <location>
        <begin position="13"/>
        <end position="132"/>
    </location>
</feature>
<feature type="compositionally biased region" description="Polar residues" evidence="1">
    <location>
        <begin position="222"/>
        <end position="233"/>
    </location>
</feature>
<accession>A0AAN9UVB7</accession>
<feature type="compositionally biased region" description="Polar residues" evidence="1">
    <location>
        <begin position="339"/>
        <end position="348"/>
    </location>
</feature>
<dbReference type="Proteomes" id="UP001320420">
    <property type="component" value="Unassembled WGS sequence"/>
</dbReference>